<dbReference type="AlphaFoldDB" id="A0AA43S5V5"/>
<dbReference type="GO" id="GO:0006355">
    <property type="term" value="P:regulation of DNA-templated transcription"/>
    <property type="evidence" value="ECO:0007669"/>
    <property type="project" value="InterPro"/>
</dbReference>
<dbReference type="InterPro" id="IPR000014">
    <property type="entry name" value="PAS"/>
</dbReference>
<dbReference type="PROSITE" id="PS50112">
    <property type="entry name" value="PAS"/>
    <property type="match status" value="1"/>
</dbReference>
<sequence>MSTNINFEVLVRSIGDGVVISDAKGVIIYWNPAAERIFGFTESEALGKTLDLIIPERLRARHNEGYDHSMETGTTRYGDKLLTVPALHKSGSPLSIAFTVSMIFDEHSKASAVAAIIRDDTARFTEERALHKRIMELESAIK</sequence>
<evidence type="ECO:0000313" key="2">
    <source>
        <dbReference type="EMBL" id="MDH6503802.1"/>
    </source>
</evidence>
<dbReference type="RefSeq" id="WP_076023122.1">
    <property type="nucleotide sequence ID" value="NZ_JAQFIK010000001.1"/>
</dbReference>
<reference evidence="2" key="1">
    <citation type="submission" date="2023-04" db="EMBL/GenBank/DDBJ databases">
        <title>Genome Encyclopedia of Bacteria and Archaea VI: Functional Genomics of Type Strains.</title>
        <authorList>
            <person name="Whitman W."/>
        </authorList>
    </citation>
    <scope>NUCLEOTIDE SEQUENCE</scope>
    <source>
        <strain evidence="2">Enz.4-51</strain>
    </source>
</reference>
<gene>
    <name evidence="2" type="ORF">M2127_001095</name>
</gene>
<name>A0AA43S5V5_9BURK</name>
<dbReference type="NCBIfam" id="TIGR00229">
    <property type="entry name" value="sensory_box"/>
    <property type="match status" value="1"/>
</dbReference>
<dbReference type="EMBL" id="JARXYA010000004">
    <property type="protein sequence ID" value="MDH6503802.1"/>
    <property type="molecule type" value="Genomic_DNA"/>
</dbReference>
<proteinExistence type="predicted"/>
<evidence type="ECO:0000313" key="3">
    <source>
        <dbReference type="Proteomes" id="UP001161160"/>
    </source>
</evidence>
<dbReference type="CDD" id="cd00130">
    <property type="entry name" value="PAS"/>
    <property type="match status" value="1"/>
</dbReference>
<accession>A0AA43S5V5</accession>
<dbReference type="SUPFAM" id="SSF55785">
    <property type="entry name" value="PYP-like sensor domain (PAS domain)"/>
    <property type="match status" value="1"/>
</dbReference>
<dbReference type="InterPro" id="IPR035965">
    <property type="entry name" value="PAS-like_dom_sf"/>
</dbReference>
<comment type="caution">
    <text evidence="2">The sequence shown here is derived from an EMBL/GenBank/DDBJ whole genome shotgun (WGS) entry which is preliminary data.</text>
</comment>
<feature type="domain" description="PAS" evidence="1">
    <location>
        <begin position="3"/>
        <end position="73"/>
    </location>
</feature>
<dbReference type="InterPro" id="IPR013767">
    <property type="entry name" value="PAS_fold"/>
</dbReference>
<dbReference type="Proteomes" id="UP001161160">
    <property type="component" value="Unassembled WGS sequence"/>
</dbReference>
<evidence type="ECO:0000259" key="1">
    <source>
        <dbReference type="PROSITE" id="PS50112"/>
    </source>
</evidence>
<dbReference type="SMART" id="SM00091">
    <property type="entry name" value="PAS"/>
    <property type="match status" value="1"/>
</dbReference>
<organism evidence="2 3">
    <name type="scientific">Polynucleobacter sphagniphilus</name>
    <dbReference type="NCBI Taxonomy" id="1743169"/>
    <lineage>
        <taxon>Bacteria</taxon>
        <taxon>Pseudomonadati</taxon>
        <taxon>Pseudomonadota</taxon>
        <taxon>Betaproteobacteria</taxon>
        <taxon>Burkholderiales</taxon>
        <taxon>Burkholderiaceae</taxon>
        <taxon>Polynucleobacter</taxon>
    </lineage>
</organism>
<protein>
    <submittedName>
        <fullName evidence="2">PAS domain S-box-containing protein</fullName>
    </submittedName>
</protein>
<dbReference type="Gene3D" id="3.30.450.20">
    <property type="entry name" value="PAS domain"/>
    <property type="match status" value="1"/>
</dbReference>
<keyword evidence="3" id="KW-1185">Reference proteome</keyword>
<dbReference type="Pfam" id="PF00989">
    <property type="entry name" value="PAS"/>
    <property type="match status" value="1"/>
</dbReference>